<protein>
    <submittedName>
        <fullName evidence="2">Uncharacterized protein</fullName>
    </submittedName>
</protein>
<comment type="caution">
    <text evidence="2">The sequence shown here is derived from an EMBL/GenBank/DDBJ whole genome shotgun (WGS) entry which is preliminary data.</text>
</comment>
<dbReference type="Pfam" id="PF00477">
    <property type="entry name" value="LEA_5"/>
    <property type="match status" value="1"/>
</dbReference>
<evidence type="ECO:0000256" key="1">
    <source>
        <dbReference type="SAM" id="MobiDB-lite"/>
    </source>
</evidence>
<accession>A0A822XUG0</accession>
<name>A0A822XUG0_NELNU</name>
<dbReference type="InterPro" id="IPR038956">
    <property type="entry name" value="LEA_5"/>
</dbReference>
<evidence type="ECO:0000313" key="2">
    <source>
        <dbReference type="EMBL" id="DAD23383.1"/>
    </source>
</evidence>
<gene>
    <name evidence="2" type="ORF">HUJ06_024846</name>
</gene>
<keyword evidence="3" id="KW-1185">Reference proteome</keyword>
<proteinExistence type="predicted"/>
<feature type="region of interest" description="Disordered" evidence="1">
    <location>
        <begin position="1"/>
        <end position="25"/>
    </location>
</feature>
<sequence>MRKEQLGMEGYQKMGRKGGVSTVDQSSGDYTNAKFEIQSPKRVYVSYQVLASNNQNQITQCECESFGFT</sequence>
<evidence type="ECO:0000313" key="3">
    <source>
        <dbReference type="Proteomes" id="UP000607653"/>
    </source>
</evidence>
<reference evidence="2 3" key="1">
    <citation type="journal article" date="2020" name="Mol. Biol. Evol.">
        <title>Distinct Expression and Methylation Patterns for Genes with Different Fates following a Single Whole-Genome Duplication in Flowering Plants.</title>
        <authorList>
            <person name="Shi T."/>
            <person name="Rahmani R.S."/>
            <person name="Gugger P.F."/>
            <person name="Wang M."/>
            <person name="Li H."/>
            <person name="Zhang Y."/>
            <person name="Li Z."/>
            <person name="Wang Q."/>
            <person name="Van de Peer Y."/>
            <person name="Marchal K."/>
            <person name="Chen J."/>
        </authorList>
    </citation>
    <scope>NUCLEOTIDE SEQUENCE [LARGE SCALE GENOMIC DNA]</scope>
    <source>
        <tissue evidence="2">Leaf</tissue>
    </source>
</reference>
<dbReference type="AlphaFoldDB" id="A0A822XUG0"/>
<dbReference type="EMBL" id="DUZY01000001">
    <property type="protein sequence ID" value="DAD23383.1"/>
    <property type="molecule type" value="Genomic_DNA"/>
</dbReference>
<dbReference type="Proteomes" id="UP000607653">
    <property type="component" value="Unassembled WGS sequence"/>
</dbReference>
<organism evidence="2 3">
    <name type="scientific">Nelumbo nucifera</name>
    <name type="common">Sacred lotus</name>
    <dbReference type="NCBI Taxonomy" id="4432"/>
    <lineage>
        <taxon>Eukaryota</taxon>
        <taxon>Viridiplantae</taxon>
        <taxon>Streptophyta</taxon>
        <taxon>Embryophyta</taxon>
        <taxon>Tracheophyta</taxon>
        <taxon>Spermatophyta</taxon>
        <taxon>Magnoliopsida</taxon>
        <taxon>Proteales</taxon>
        <taxon>Nelumbonaceae</taxon>
        <taxon>Nelumbo</taxon>
    </lineage>
</organism>